<dbReference type="GO" id="GO:0044611">
    <property type="term" value="C:nuclear pore inner ring"/>
    <property type="evidence" value="ECO:0007669"/>
    <property type="project" value="TreeGrafter"/>
</dbReference>
<accession>A0A836C2Z9</accession>
<dbReference type="EMBL" id="JAEHOE010000015">
    <property type="protein sequence ID" value="KAG2497263.1"/>
    <property type="molecule type" value="Genomic_DNA"/>
</dbReference>
<dbReference type="PANTHER" id="PTHR31431">
    <property type="entry name" value="NUCLEOPORIN NUP188 HOMOLOG"/>
    <property type="match status" value="1"/>
</dbReference>
<dbReference type="GO" id="GO:0006606">
    <property type="term" value="P:protein import into nucleus"/>
    <property type="evidence" value="ECO:0007669"/>
    <property type="project" value="TreeGrafter"/>
</dbReference>
<dbReference type="InterPro" id="IPR044840">
    <property type="entry name" value="Nup188"/>
</dbReference>
<dbReference type="GO" id="GO:0017056">
    <property type="term" value="F:structural constituent of nuclear pore"/>
    <property type="evidence" value="ECO:0007669"/>
    <property type="project" value="InterPro"/>
</dbReference>
<reference evidence="2" key="1">
    <citation type="journal article" date="2020" name="bioRxiv">
        <title>Comparative genomics of Chlamydomonas.</title>
        <authorList>
            <person name="Craig R.J."/>
            <person name="Hasan A.R."/>
            <person name="Ness R.W."/>
            <person name="Keightley P.D."/>
        </authorList>
    </citation>
    <scope>NUCLEOTIDE SEQUENCE</scope>
    <source>
        <strain evidence="2">CCAP 11/70</strain>
    </source>
</reference>
<gene>
    <name evidence="2" type="ORF">HYH03_004847</name>
</gene>
<feature type="compositionally biased region" description="Low complexity" evidence="1">
    <location>
        <begin position="2171"/>
        <end position="2183"/>
    </location>
</feature>
<protein>
    <submittedName>
        <fullName evidence="2">Uncharacterized protein</fullName>
    </submittedName>
</protein>
<dbReference type="OrthoDB" id="543088at2759"/>
<feature type="region of interest" description="Disordered" evidence="1">
    <location>
        <begin position="1515"/>
        <end position="1538"/>
    </location>
</feature>
<feature type="region of interest" description="Disordered" evidence="1">
    <location>
        <begin position="2165"/>
        <end position="2188"/>
    </location>
</feature>
<sequence length="2385" mass="234481">MLLLKRFLKDHRPDAKPEELDADPAAAQELLLQLLRFYNSERLVLLKCIQVVLLKAGEPDEGGALLSDLLTRLVSGGLEEQLHARLRENLEGGAAAITRRLKAAAEAAAAATQAAAALPAPAGALAPAPAAGAGAGAASASLAWMSAAHAEMRSQLVAERLELLHGLLLLYELPSANVRCKPERAQALARLLLDRVFASTAVAAGGNGVVADSTDPPTQLSQQLAVLLLLSCLDLEGHVRLATEVAVNSATAPGAAAPPAPAPPLGGKTLEVHNQLRQYAASPATALLLLTWAACLRLLEACGAGSGGGAGGALRDLDAAARELESRAAAVGGMGAAAGSLAALFGGAVGALLLVYRQVALSVLCVLCTAYELGADSLEGSTYDTVAQLLRLCVEGDARACAALWDEGSPTTAPLRALLAAAARLFPAVPRPLLRLLASTAASPEAARAAYSFLQRSVSLVVLHPLPLGPGFRQLGGGEVELTEALPWNLAPSVPGLALPQGCVGSLCPLPASMPELRGRYALIAWDAEVSGGGGQSRGQVLLLGRASHCVAALEASLAACGPLPPPSDPRLLDDLADTLAALAALTGQEPALATDLLAQSVPFAGGTTRGWTDVAAGVLALGPALAERLLAAPGAASASALVDPSSAGSFGGSATAGGALALQILADAASLLGAIAAAAPGRVLALLPSLPLLASPADGAGGAGGLLGGLPAAVPLHALPAFSVPPRIDFFCGLLPTLSALQRELERPAGRYPLTLALLSLLSGLLEKGFSAPSPLPAAALWVLHEVLPDHHHWRYTSAKERWALTHGSLRLLRLALTAGSFVSDPDLTALVAAPPSATVAATLAAGPGGGGGSNAIVPYSAAAAAAAEAAAADGAASAAPPLTPDLLLSESGPILHVSTLSAALLRLLLLHGGALLARCLPPPAEVLERLRADDPSRPELPPLEGCAAELAALLPPLLTAAGAHPQEQPLEEWLLAGGEPPPAAHVVSYVAYQEADRDSLPPERQISYLALRALACIAACVARPVSRALPCAALSLAMPPGCPAEACLRALLRGEAAAAAAGNAAAPELASLLAAAAVGRHPMLLDGLLFPSALEEELMPAQAAAAAATTGGGADGAGTSTALVPAAGGGAKKGPAKPRHALDGLYATLQAAARLKRDAPQVLASALRVVAAMWRQPAAAARAVGVLRSAPGLWPALDACLQPVTAADADAVAPDAEAHRTWVEAYALQILTAEAYARSRAAGAARGGAEGANASANSGSGAEAVLDKLARSGLLLGLLRGGAEPVAAALPGVGALGKAVAAMSLELGAEAVAELWGPPGEPDAVSVAPAVREELSGVRALLGQGSASLTDIQTLHDDLLAAAATAAAAAHGGASPGGGSGSGDDGMMAMTPPTAPLAMLMERRCLGGAVVSRCHVATSDLASLPGGALPPPPGAGSLLSRVRLAAALGPAAESLPAAELAAAAMDSLSVASDLGEARVALLQAAAWLTGLLARDGRLMPSVGAAGAAATLLDPLPPPSAPAEPSTPGRPAAAAPSAAAAGSPGILTSVAAACTTAVGSLLTWAADPEARPASQQPDWGLRRLHAQRLAAALAAARLLLTAIQAARPVLTAASTNGGGSAAAVAASAPLPPRAPTSAGFGTPIRTPGGLKSLGLGISGASSALPTTLASDPSYLPLVVQLMGQLDRWVRVVGGASLPQCPPSYVAAVTDALAGAALAALQPLPPPDSSAAEAANGAAADRQRLTAALLSCLPHVCELASSGGLSPPLAAQLLTEATRHLATHEWLPLLLANIDWGQHILVAAGRAANIAASAAAGSGGGGAGAGGGATSPPGIGDAAAAAGDLGLLALAVTVAQVPDGARALYDRGVVHQLVAAGRHLLSSNGGRLAAFSVISVTGTGPYRPGVDGTYASTSAAAYSTRGGGSLVPDLCGAYLPASSFAALAAAGGGGGAGAGGAAGPGSAEWVWSPVHRQWCSLLQFSVALLRTLGQHVDVEREALDLLLALEPRLMLAVLPPGGDGLQPLTLAGLVEAEAALFLLCALTPYLGGWHMVLPTSLLNFRTAASTLLTWLAQPTLTKQFAVDCRPRTAREAALAAAPSPAMPASHAWFRVATSGAAAPPPPGAAAGASAAAAAAVLAAAGAAAGLSSPLGGAAAGGVGGLPGSPIGPGGAASPSPSLRGSLSNTPSMMTRSASELLGSYGLGTPAAGGAGSSAAAPSTPGGASGAAAGLAAGGAGGYCSEYSAQVAEKLYSCAAHALAFLAATSPQLAEGEASSLGPAWPRPRDLAALLDQAMHSAEALTAPPLPADGAASAASAGGPAAVGRRLADARLLGRVGQLCDQFLRVLSAGAGGGGGGGAGAGGPREAHAREWLASLEQGGGVGAGN</sequence>
<keyword evidence="3" id="KW-1185">Reference proteome</keyword>
<dbReference type="PANTHER" id="PTHR31431:SF1">
    <property type="entry name" value="NUCLEOPORIN NUP188"/>
    <property type="match status" value="1"/>
</dbReference>
<organism evidence="2 3">
    <name type="scientific">Edaphochlamys debaryana</name>
    <dbReference type="NCBI Taxonomy" id="47281"/>
    <lineage>
        <taxon>Eukaryota</taxon>
        <taxon>Viridiplantae</taxon>
        <taxon>Chlorophyta</taxon>
        <taxon>core chlorophytes</taxon>
        <taxon>Chlorophyceae</taxon>
        <taxon>CS clade</taxon>
        <taxon>Chlamydomonadales</taxon>
        <taxon>Chlamydomonadales incertae sedis</taxon>
        <taxon>Edaphochlamys</taxon>
    </lineage>
</organism>
<evidence type="ECO:0000313" key="2">
    <source>
        <dbReference type="EMBL" id="KAG2497263.1"/>
    </source>
</evidence>
<feature type="compositionally biased region" description="Low complexity" evidence="1">
    <location>
        <begin position="1524"/>
        <end position="1538"/>
    </location>
</feature>
<comment type="caution">
    <text evidence="2">The sequence shown here is derived from an EMBL/GenBank/DDBJ whole genome shotgun (WGS) entry which is preliminary data.</text>
</comment>
<proteinExistence type="predicted"/>
<evidence type="ECO:0000313" key="3">
    <source>
        <dbReference type="Proteomes" id="UP000612055"/>
    </source>
</evidence>
<name>A0A836C2Z9_9CHLO</name>
<dbReference type="Proteomes" id="UP000612055">
    <property type="component" value="Unassembled WGS sequence"/>
</dbReference>
<evidence type="ECO:0000256" key="1">
    <source>
        <dbReference type="SAM" id="MobiDB-lite"/>
    </source>
</evidence>
<dbReference type="GO" id="GO:0006405">
    <property type="term" value="P:RNA export from nucleus"/>
    <property type="evidence" value="ECO:0007669"/>
    <property type="project" value="TreeGrafter"/>
</dbReference>